<dbReference type="Proteomes" id="UP001501638">
    <property type="component" value="Unassembled WGS sequence"/>
</dbReference>
<name>A0ABP5XF25_9ACTN</name>
<dbReference type="EMBL" id="BAAASZ010000029">
    <property type="protein sequence ID" value="GAA2454284.1"/>
    <property type="molecule type" value="Genomic_DNA"/>
</dbReference>
<reference evidence="4" key="1">
    <citation type="journal article" date="2019" name="Int. J. Syst. Evol. Microbiol.">
        <title>The Global Catalogue of Microorganisms (GCM) 10K type strain sequencing project: providing services to taxonomists for standard genome sequencing and annotation.</title>
        <authorList>
            <consortium name="The Broad Institute Genomics Platform"/>
            <consortium name="The Broad Institute Genome Sequencing Center for Infectious Disease"/>
            <person name="Wu L."/>
            <person name="Ma J."/>
        </authorList>
    </citation>
    <scope>NUCLEOTIDE SEQUENCE [LARGE SCALE GENOMIC DNA]</scope>
    <source>
        <strain evidence="4">JCM 6305</strain>
    </source>
</reference>
<protein>
    <submittedName>
        <fullName evidence="3">DUF4350 domain-containing protein</fullName>
    </submittedName>
</protein>
<sequence>MTTAPPTAPAPVTSLSPTFRQVWGRARGLLLAVAILTLAGLILAVLRSGEQYGRLDPRSADRYGSRATAELLADRGVDTTVVTTLAEATAAVGPDTTLLVTNPDLLSGPRQSALRAATSGSGGRTVLLAPGPASLDTLVADVRAVEPTSVRPLSPSCDAAYARRAGNAELGGLTYTTSAATVDACYPSGELPTLLRLPDDSGDGDTVLLGAPDLLYNDRLDEHGNASLALQLLGSRPHLVWYLPSLDDVTAEDDGDESFLDLIPPGWKWGALQLAIAAVLAALWRAQRLGPLVPERLPVAVPASEATEGRARLYRQANARDRAADALRSAARARLAPLIGVPATRAHDPEALCPAVAAHLGGDASHVYPLLFGPAPADDEALVRLADELDLLERRITPSPRDKDRTS</sequence>
<keyword evidence="1" id="KW-1133">Transmembrane helix</keyword>
<evidence type="ECO:0000256" key="1">
    <source>
        <dbReference type="SAM" id="Phobius"/>
    </source>
</evidence>
<evidence type="ECO:0000259" key="2">
    <source>
        <dbReference type="Pfam" id="PF14258"/>
    </source>
</evidence>
<dbReference type="RefSeq" id="WP_344325966.1">
    <property type="nucleotide sequence ID" value="NZ_BAAASZ010000029.1"/>
</dbReference>
<keyword evidence="4" id="KW-1185">Reference proteome</keyword>
<feature type="transmembrane region" description="Helical" evidence="1">
    <location>
        <begin position="26"/>
        <end position="46"/>
    </location>
</feature>
<accession>A0ABP5XF25</accession>
<gene>
    <name evidence="3" type="ORF">GCM10010405_42660</name>
</gene>
<keyword evidence="1" id="KW-0472">Membrane</keyword>
<evidence type="ECO:0000313" key="4">
    <source>
        <dbReference type="Proteomes" id="UP001501638"/>
    </source>
</evidence>
<comment type="caution">
    <text evidence="3">The sequence shown here is derived from an EMBL/GenBank/DDBJ whole genome shotgun (WGS) entry which is preliminary data.</text>
</comment>
<keyword evidence="1" id="KW-0812">Transmembrane</keyword>
<dbReference type="Pfam" id="PF14258">
    <property type="entry name" value="DUF4350"/>
    <property type="match status" value="1"/>
</dbReference>
<proteinExistence type="predicted"/>
<dbReference type="InterPro" id="IPR025646">
    <property type="entry name" value="DUF4350"/>
</dbReference>
<evidence type="ECO:0000313" key="3">
    <source>
        <dbReference type="EMBL" id="GAA2454284.1"/>
    </source>
</evidence>
<feature type="domain" description="DUF4350" evidence="2">
    <location>
        <begin position="58"/>
        <end position="233"/>
    </location>
</feature>
<organism evidence="3 4">
    <name type="scientific">Streptomyces macrosporus</name>
    <dbReference type="NCBI Taxonomy" id="44032"/>
    <lineage>
        <taxon>Bacteria</taxon>
        <taxon>Bacillati</taxon>
        <taxon>Actinomycetota</taxon>
        <taxon>Actinomycetes</taxon>
        <taxon>Kitasatosporales</taxon>
        <taxon>Streptomycetaceae</taxon>
        <taxon>Streptomyces</taxon>
    </lineage>
</organism>